<dbReference type="Pfam" id="PF00112">
    <property type="entry name" value="Peptidase_C1"/>
    <property type="match status" value="2"/>
</dbReference>
<feature type="signal peptide" evidence="4">
    <location>
        <begin position="1"/>
        <end position="27"/>
    </location>
</feature>
<dbReference type="EMBL" id="CP117826">
    <property type="protein sequence ID" value="XCC63173.1"/>
    <property type="molecule type" value="Genomic_DNA"/>
</dbReference>
<feature type="transmembrane region" description="Helical" evidence="3">
    <location>
        <begin position="1046"/>
        <end position="1067"/>
    </location>
</feature>
<feature type="chain" id="PRO_5043504543" evidence="4">
    <location>
        <begin position="28"/>
        <end position="1073"/>
    </location>
</feature>
<accession>A0AAU8AAB7</accession>
<evidence type="ECO:0000259" key="5">
    <source>
        <dbReference type="Pfam" id="PF00112"/>
    </source>
</evidence>
<dbReference type="Pfam" id="PF18560">
    <property type="entry name" value="Lectin_like"/>
    <property type="match status" value="1"/>
</dbReference>
<evidence type="ECO:0000256" key="1">
    <source>
        <dbReference type="ARBA" id="ARBA00008455"/>
    </source>
</evidence>
<feature type="domain" description="Peptidase C1A papain C-terminal" evidence="5">
    <location>
        <begin position="865"/>
        <end position="907"/>
    </location>
</feature>
<dbReference type="SUPFAM" id="SSF89260">
    <property type="entry name" value="Collagen-binding domain"/>
    <property type="match status" value="1"/>
</dbReference>
<name>A0AAU8AAB7_9FIRM</name>
<dbReference type="GO" id="GO:0008234">
    <property type="term" value="F:cysteine-type peptidase activity"/>
    <property type="evidence" value="ECO:0007669"/>
    <property type="project" value="InterPro"/>
</dbReference>
<gene>
    <name evidence="8" type="ORF">PUP29_04465</name>
</gene>
<reference evidence="8" key="1">
    <citation type="submission" date="2023-02" db="EMBL/GenBank/DDBJ databases">
        <title>Gut commensal Christensenella minuta modulates host metabolism via a new class of secondary bile acids.</title>
        <authorList>
            <person name="Liu C."/>
        </authorList>
    </citation>
    <scope>NUCLEOTIDE SEQUENCE</scope>
    <source>
        <strain evidence="8">CA70</strain>
    </source>
</reference>
<feature type="domain" description="GH29D-like beta-sandwich" evidence="6">
    <location>
        <begin position="234"/>
        <end position="303"/>
    </location>
</feature>
<evidence type="ECO:0000256" key="4">
    <source>
        <dbReference type="SAM" id="SignalP"/>
    </source>
</evidence>
<dbReference type="RefSeq" id="WP_353423897.1">
    <property type="nucleotide sequence ID" value="NZ_CP117826.1"/>
</dbReference>
<dbReference type="InterPro" id="IPR038765">
    <property type="entry name" value="Papain-like_cys_pep_sf"/>
</dbReference>
<dbReference type="Pfam" id="PF13290">
    <property type="entry name" value="CHB_HEX_C_1"/>
    <property type="match status" value="2"/>
</dbReference>
<dbReference type="PANTHER" id="PTHR12411">
    <property type="entry name" value="CYSTEINE PROTEASE FAMILY C1-RELATED"/>
    <property type="match status" value="1"/>
</dbReference>
<organism evidence="8">
    <name type="scientific">Christensenella massiliensis</name>
    <dbReference type="NCBI Taxonomy" id="1805714"/>
    <lineage>
        <taxon>Bacteria</taxon>
        <taxon>Bacillati</taxon>
        <taxon>Bacillota</taxon>
        <taxon>Clostridia</taxon>
        <taxon>Christensenellales</taxon>
        <taxon>Christensenellaceae</taxon>
        <taxon>Christensenella</taxon>
    </lineage>
</organism>
<evidence type="ECO:0000256" key="2">
    <source>
        <dbReference type="SAM" id="MobiDB-lite"/>
    </source>
</evidence>
<dbReference type="Gene3D" id="3.90.70.10">
    <property type="entry name" value="Cysteine proteinases"/>
    <property type="match status" value="2"/>
</dbReference>
<sequence>MKKTVSLFLAVVLAVTAVFSCAPLAFASEFLVVENCEEPDESGLYTAQEDTTVRIADPASVQGQPLHYMLIFTLKNKEMRVTEQIEYEPSQPLRLTDAIIRAIEDGVLTQEELEGVSVAILSMTVGDEDAALSEDIRFLPAACAPVEFLQEEGQYPVSEEIGLSTQTQDAEIRYTLDGTSPLHESALFYDRNTGIVLTEDMNIRASARKAGLKSSEIVQAAYTVAKSGAVAASPVPGTVPAGTEVTLSAAEGETILYTTDGSVPEKGAAGTEDAGTNRASVTVNGDMVISARTYNGAAAPGDVQRFSYRVSGAGDTYEPNDSAVSATEVSFPAKLKATLHTASDVDYYKFHYNYQMPVELLLFQPDDDNAAYTLSLLDESGTEVARSELEGDQRITAKLSEGDYYAVVQGNGGYFTEQEYTLVLSKQAAEGIDLSEYNMLNAMLNADSSEDCYTPTEGRGGILSGGDVYMALAYLARWSGPVLEADDPYMLDELDYFDFTYNEVPARYHLRQAILLPDREKNAEDTLHYKNAIYTYGAIYCGLRHIEGENGYYDETGSYYYKPEEDMAGGGHAISLVGWDDTVPAESFTVTVDGETYTPAGDGAFIAKNNYGTEKGQNGFFYISYYSADLSANSAAAIFVDDPADSYDNIYQYDMLGYTNYYEPSQYSRGKVLYTKNVFEAAGDQAIKAVSFYAMHEEQDYDVYIEANGETKHVASGTHKYKGYYTVELGDGMLVSSGETFSVIIRLQNRDGSDVAAAIEMPISGRSERAKAQAGQSFTSADGRTWTDISQQYSANNCIKVFTDGEGGGTNEEDQGEPGTALRVSQLSGTGISAPAATADTASASGQNRTAALPQGETAAPATELPEKFDLRDAGAVTPPKNQGWIPSCWTFAAMSSAESILLRQNNIAEKLGVESISINSADSVDLKAEGTAEFTAAAVVMPDEEEFSGVKWSYAGDLDSIEIKMEDSVSGEQTVLFTAKLPGTVTITATSTADDTKSVSKTIEITQASPQPAPGPSSQPDGNGGTGQDTAGVQDSPKTNDGKDMTLWIVLAVAAAAAVVVAVILLNRKKKQ</sequence>
<evidence type="ECO:0000259" key="7">
    <source>
        <dbReference type="Pfam" id="PF18560"/>
    </source>
</evidence>
<dbReference type="Gene3D" id="2.60.120.380">
    <property type="match status" value="1"/>
</dbReference>
<dbReference type="GO" id="GO:0006508">
    <property type="term" value="P:proteolysis"/>
    <property type="evidence" value="ECO:0007669"/>
    <property type="project" value="InterPro"/>
</dbReference>
<feature type="compositionally biased region" description="Polar residues" evidence="2">
    <location>
        <begin position="1029"/>
        <end position="1038"/>
    </location>
</feature>
<dbReference type="AlphaFoldDB" id="A0AAU8AAB7"/>
<dbReference type="SUPFAM" id="SSF54001">
    <property type="entry name" value="Cysteine proteinases"/>
    <property type="match status" value="2"/>
</dbReference>
<dbReference type="InterPro" id="IPR059177">
    <property type="entry name" value="GH29D-like_dom"/>
</dbReference>
<keyword evidence="3" id="KW-1133">Transmembrane helix</keyword>
<feature type="domain" description="GH29D-like beta-sandwich" evidence="6">
    <location>
        <begin position="152"/>
        <end position="218"/>
    </location>
</feature>
<evidence type="ECO:0000259" key="6">
    <source>
        <dbReference type="Pfam" id="PF13290"/>
    </source>
</evidence>
<dbReference type="InterPro" id="IPR000668">
    <property type="entry name" value="Peptidase_C1A_C"/>
</dbReference>
<dbReference type="InterPro" id="IPR013128">
    <property type="entry name" value="Peptidase_C1A"/>
</dbReference>
<feature type="region of interest" description="Disordered" evidence="2">
    <location>
        <begin position="1006"/>
        <end position="1040"/>
    </location>
</feature>
<dbReference type="InterPro" id="IPR040528">
    <property type="entry name" value="Lectin-like"/>
</dbReference>
<keyword evidence="3" id="KW-0812">Transmembrane</keyword>
<proteinExistence type="inferred from homology"/>
<dbReference type="PROSITE" id="PS51257">
    <property type="entry name" value="PROKAR_LIPOPROTEIN"/>
    <property type="match status" value="1"/>
</dbReference>
<feature type="domain" description="Peptidase C1A papain C-terminal" evidence="5">
    <location>
        <begin position="451"/>
        <end position="625"/>
    </location>
</feature>
<feature type="domain" description="Lectin-like" evidence="7">
    <location>
        <begin position="650"/>
        <end position="803"/>
    </location>
</feature>
<keyword evidence="3" id="KW-0472">Membrane</keyword>
<feature type="region of interest" description="Disordered" evidence="2">
    <location>
        <begin position="837"/>
        <end position="860"/>
    </location>
</feature>
<evidence type="ECO:0000313" key="8">
    <source>
        <dbReference type="EMBL" id="XCC63173.1"/>
    </source>
</evidence>
<protein>
    <submittedName>
        <fullName evidence="8">Lectin like domain-containing protein</fullName>
    </submittedName>
</protein>
<evidence type="ECO:0000256" key="3">
    <source>
        <dbReference type="SAM" id="Phobius"/>
    </source>
</evidence>
<keyword evidence="4" id="KW-0732">Signal</keyword>
<comment type="similarity">
    <text evidence="1">Belongs to the peptidase C1 family.</text>
</comment>